<comment type="caution">
    <text evidence="2">The sequence shown here is derived from an EMBL/GenBank/DDBJ whole genome shotgun (WGS) entry which is preliminary data.</text>
</comment>
<dbReference type="Proteomes" id="UP001470230">
    <property type="component" value="Unassembled WGS sequence"/>
</dbReference>
<organism evidence="2 3">
    <name type="scientific">Tritrichomonas musculus</name>
    <dbReference type="NCBI Taxonomy" id="1915356"/>
    <lineage>
        <taxon>Eukaryota</taxon>
        <taxon>Metamonada</taxon>
        <taxon>Parabasalia</taxon>
        <taxon>Tritrichomonadida</taxon>
        <taxon>Tritrichomonadidae</taxon>
        <taxon>Tritrichomonas</taxon>
    </lineage>
</organism>
<dbReference type="Pfam" id="PF13306">
    <property type="entry name" value="LRR_5"/>
    <property type="match status" value="1"/>
</dbReference>
<accession>A0ABR2KN75</accession>
<feature type="chain" id="PRO_5045712867" evidence="1">
    <location>
        <begin position="17"/>
        <end position="450"/>
    </location>
</feature>
<evidence type="ECO:0000256" key="1">
    <source>
        <dbReference type="SAM" id="SignalP"/>
    </source>
</evidence>
<dbReference type="Gene3D" id="3.80.10.10">
    <property type="entry name" value="Ribonuclease Inhibitor"/>
    <property type="match status" value="1"/>
</dbReference>
<evidence type="ECO:0000313" key="2">
    <source>
        <dbReference type="EMBL" id="KAK8892613.1"/>
    </source>
</evidence>
<sequence length="450" mass="49456">MFYFLIALSFSKYLICLEAPDNNNDYKFGGRYSKGGTYSYGTINGRKPIQLDDSKIDYVVNVTSKTCTNRDIKTFHAEEMEECTTYQNLVDLLPNECKASGGGGDEPDSGNCQEGGKVYLITGSSVTIQGNDQKCPNAETLRIDANIITLQGDCFKGRAFKTVEIKGKSLTIQSGAFKDCKSLTSVTATLSSTFTAQGAVFRGCENLESVTLTSRTSTIQGDGMFCDCSKMSDSKINANPQPTIQGDIYKCPKDGSSSGGDSDSGLSARTLGNFEIKSAFLGTTPNIIVNLNFFYSFMRTIRKNIGRVVPSPEIVHSAIWVGEANPTDESMGALFTYGRYFNKNNNQAFLWNDGAKGYAISFKDFKLKFNAANPMKLNLKKNIKLLDFIDSIQSSGNWKAKDYNWPTNNCQHFTAKLINILGASRVSPSNEDWVDVPKLVLNSLESNEEN</sequence>
<reference evidence="2 3" key="1">
    <citation type="submission" date="2024-04" db="EMBL/GenBank/DDBJ databases">
        <title>Tritrichomonas musculus Genome.</title>
        <authorList>
            <person name="Alves-Ferreira E."/>
            <person name="Grigg M."/>
            <person name="Lorenzi H."/>
            <person name="Galac M."/>
        </authorList>
    </citation>
    <scope>NUCLEOTIDE SEQUENCE [LARGE SCALE GENOMIC DNA]</scope>
    <source>
        <strain evidence="2 3">EAF2021</strain>
    </source>
</reference>
<evidence type="ECO:0000313" key="3">
    <source>
        <dbReference type="Proteomes" id="UP001470230"/>
    </source>
</evidence>
<keyword evidence="3" id="KW-1185">Reference proteome</keyword>
<feature type="signal peptide" evidence="1">
    <location>
        <begin position="1"/>
        <end position="16"/>
    </location>
</feature>
<gene>
    <name evidence="2" type="ORF">M9Y10_029852</name>
</gene>
<dbReference type="EMBL" id="JAPFFF010000004">
    <property type="protein sequence ID" value="KAK8892613.1"/>
    <property type="molecule type" value="Genomic_DNA"/>
</dbReference>
<protein>
    <submittedName>
        <fullName evidence="2">Uncharacterized protein</fullName>
    </submittedName>
</protein>
<proteinExistence type="predicted"/>
<dbReference type="InterPro" id="IPR032675">
    <property type="entry name" value="LRR_dom_sf"/>
</dbReference>
<keyword evidence="1" id="KW-0732">Signal</keyword>
<dbReference type="InterPro" id="IPR026906">
    <property type="entry name" value="LRR_5"/>
</dbReference>
<name>A0ABR2KN75_9EUKA</name>